<dbReference type="EMBL" id="CAJOBR010049626">
    <property type="protein sequence ID" value="CAF5047632.1"/>
    <property type="molecule type" value="Genomic_DNA"/>
</dbReference>
<evidence type="ECO:0000313" key="2">
    <source>
        <dbReference type="Proteomes" id="UP000663848"/>
    </source>
</evidence>
<proteinExistence type="predicted"/>
<accession>A0A822CP46</accession>
<comment type="caution">
    <text evidence="1">The sequence shown here is derived from an EMBL/GenBank/DDBJ whole genome shotgun (WGS) entry which is preliminary data.</text>
</comment>
<protein>
    <submittedName>
        <fullName evidence="1">Uncharacterized protein</fullName>
    </submittedName>
</protein>
<dbReference type="AlphaFoldDB" id="A0A822CP46"/>
<reference evidence="1" key="1">
    <citation type="submission" date="2021-02" db="EMBL/GenBank/DDBJ databases">
        <authorList>
            <person name="Nowell W R."/>
        </authorList>
    </citation>
    <scope>NUCLEOTIDE SEQUENCE</scope>
</reference>
<gene>
    <name evidence="1" type="ORF">QYT958_LOCUS41840</name>
</gene>
<name>A0A822CP46_9BILA</name>
<sequence>GQQNPQMKRDFESIKLNFQVEKDKQSILKTCM</sequence>
<organism evidence="1 2">
    <name type="scientific">Rotaria socialis</name>
    <dbReference type="NCBI Taxonomy" id="392032"/>
    <lineage>
        <taxon>Eukaryota</taxon>
        <taxon>Metazoa</taxon>
        <taxon>Spiralia</taxon>
        <taxon>Gnathifera</taxon>
        <taxon>Rotifera</taxon>
        <taxon>Eurotatoria</taxon>
        <taxon>Bdelloidea</taxon>
        <taxon>Philodinida</taxon>
        <taxon>Philodinidae</taxon>
        <taxon>Rotaria</taxon>
    </lineage>
</organism>
<evidence type="ECO:0000313" key="1">
    <source>
        <dbReference type="EMBL" id="CAF5047632.1"/>
    </source>
</evidence>
<feature type="non-terminal residue" evidence="1">
    <location>
        <position position="1"/>
    </location>
</feature>
<dbReference type="Proteomes" id="UP000663848">
    <property type="component" value="Unassembled WGS sequence"/>
</dbReference>